<comment type="similarity">
    <text evidence="2">Belongs to the COG1 family.</text>
</comment>
<evidence type="ECO:0000313" key="9">
    <source>
        <dbReference type="EMBL" id="KAJ9603361.1"/>
    </source>
</evidence>
<keyword evidence="10" id="KW-1185">Reference proteome</keyword>
<dbReference type="PANTHER" id="PTHR31658">
    <property type="entry name" value="CONSERVED OLIGOMERIC GOLGI COMPLEX SUBUNIT 1"/>
    <property type="match status" value="1"/>
</dbReference>
<organism evidence="9 10">
    <name type="scientific">Cladophialophora chaetospira</name>
    <dbReference type="NCBI Taxonomy" id="386627"/>
    <lineage>
        <taxon>Eukaryota</taxon>
        <taxon>Fungi</taxon>
        <taxon>Dikarya</taxon>
        <taxon>Ascomycota</taxon>
        <taxon>Pezizomycotina</taxon>
        <taxon>Eurotiomycetes</taxon>
        <taxon>Chaetothyriomycetidae</taxon>
        <taxon>Chaetothyriales</taxon>
        <taxon>Herpotrichiellaceae</taxon>
        <taxon>Cladophialophora</taxon>
    </lineage>
</organism>
<keyword evidence="4" id="KW-0813">Transport</keyword>
<dbReference type="AlphaFoldDB" id="A0AA38WYC2"/>
<sequence>MDSGTTVVNWQQAFESYSIPQTRAIEKQLRSNAAQNKEKLRTLVGYVAHRDTLVTEISCPRTDSFSACSGSYRELLATAQAIVVLDEETRVAENHLSKIGHDCRPSQLNTTPRPPPIGKVALAQYRLLQRCCTTLASSLRTNDLLQCARLTVVSRLLLKSLGDMQTAIKNLDFLRNKLSSLRRNLLLRLESRLINPTSRLSDLLESICSYCLVTSSSAEDALAYLRQLRLKKIRHLLTASHKQATICEALRYQLLSLQTFRSLLGRPIVEAMNELQKRPILLELGNVHLESLDLDRIISLIPSDIRSFVPYFKRIASSSEEMQSKFETWSEQVCRVSSDALRQCLSGMVQLDEVTDIRRQLYTLLLPFYFSTPAGSHIKEQIAHAINEKVSAICQRYGAQLNRSTSLLLDHQATGRPTGALWDDALALSTLDAGGEKLIRQVKKRHTGQNAASSKASKTLSRWTSTAKTTLDQLDEMSKTRWRDVLEEPDEENEDEAVALIRTLSETEPRLFKEALQVALHQAVLKHDTSVAEAVRSTIDTKGDILPAVALLRSIRLSMSSLQSALPEHAKFERLQEIVPQLQQMIANEVAEQLSQTVSSGKKPESYEKGMLPERMPSPRAFATLRRLCKIMMNMGGADLWSPPTINLVKQAVGCRIFDPESKGLCIENEFDDAYLSTALGRTSGENAQDGQISKELAKSASEYWARTKLLFGVLG</sequence>
<reference evidence="9" key="1">
    <citation type="submission" date="2022-10" db="EMBL/GenBank/DDBJ databases">
        <title>Culturing micro-colonial fungi from biological soil crusts in the Mojave desert and describing Neophaeococcomyces mojavensis, and introducing the new genera and species Taxawa tesnikishii.</title>
        <authorList>
            <person name="Kurbessoian T."/>
            <person name="Stajich J.E."/>
        </authorList>
    </citation>
    <scope>NUCLEOTIDE SEQUENCE</scope>
    <source>
        <strain evidence="9">TK_41</strain>
    </source>
</reference>
<name>A0AA38WYC2_9EURO</name>
<evidence type="ECO:0000256" key="3">
    <source>
        <dbReference type="ARBA" id="ARBA00020978"/>
    </source>
</evidence>
<protein>
    <recommendedName>
        <fullName evidence="3">Conserved oligomeric Golgi complex subunit 1</fullName>
    </recommendedName>
</protein>
<evidence type="ECO:0000256" key="8">
    <source>
        <dbReference type="SAM" id="MobiDB-lite"/>
    </source>
</evidence>
<evidence type="ECO:0000256" key="4">
    <source>
        <dbReference type="ARBA" id="ARBA00022448"/>
    </source>
</evidence>
<dbReference type="GO" id="GO:0006891">
    <property type="term" value="P:intra-Golgi vesicle-mediated transport"/>
    <property type="evidence" value="ECO:0007669"/>
    <property type="project" value="InterPro"/>
</dbReference>
<dbReference type="PANTHER" id="PTHR31658:SF0">
    <property type="entry name" value="CONSERVED OLIGOMERIC GOLGI COMPLEX SUBUNIT 1"/>
    <property type="match status" value="1"/>
</dbReference>
<feature type="region of interest" description="Disordered" evidence="8">
    <location>
        <begin position="595"/>
        <end position="614"/>
    </location>
</feature>
<keyword evidence="6" id="KW-0333">Golgi apparatus</keyword>
<evidence type="ECO:0000256" key="5">
    <source>
        <dbReference type="ARBA" id="ARBA00022927"/>
    </source>
</evidence>
<feature type="compositionally biased region" description="Basic and acidic residues" evidence="8">
    <location>
        <begin position="602"/>
        <end position="612"/>
    </location>
</feature>
<evidence type="ECO:0000256" key="7">
    <source>
        <dbReference type="ARBA" id="ARBA00023136"/>
    </source>
</evidence>
<proteinExistence type="inferred from homology"/>
<accession>A0AA38WYC2</accession>
<keyword evidence="7" id="KW-0472">Membrane</keyword>
<evidence type="ECO:0000256" key="2">
    <source>
        <dbReference type="ARBA" id="ARBA00006653"/>
    </source>
</evidence>
<evidence type="ECO:0000256" key="6">
    <source>
        <dbReference type="ARBA" id="ARBA00023034"/>
    </source>
</evidence>
<comment type="caution">
    <text evidence="9">The sequence shown here is derived from an EMBL/GenBank/DDBJ whole genome shotgun (WGS) entry which is preliminary data.</text>
</comment>
<dbReference type="EMBL" id="JAPDRK010000022">
    <property type="protein sequence ID" value="KAJ9603361.1"/>
    <property type="molecule type" value="Genomic_DNA"/>
</dbReference>
<gene>
    <name evidence="9" type="ORF">H2200_012139</name>
</gene>
<evidence type="ECO:0000313" key="10">
    <source>
        <dbReference type="Proteomes" id="UP001172673"/>
    </source>
</evidence>
<dbReference type="GO" id="GO:0000139">
    <property type="term" value="C:Golgi membrane"/>
    <property type="evidence" value="ECO:0007669"/>
    <property type="project" value="UniProtKB-SubCell"/>
</dbReference>
<dbReference type="InterPro" id="IPR033370">
    <property type="entry name" value="COG1"/>
</dbReference>
<dbReference type="GO" id="GO:0017119">
    <property type="term" value="C:Golgi transport complex"/>
    <property type="evidence" value="ECO:0007669"/>
    <property type="project" value="InterPro"/>
</dbReference>
<dbReference type="GO" id="GO:0015031">
    <property type="term" value="P:protein transport"/>
    <property type="evidence" value="ECO:0007669"/>
    <property type="project" value="UniProtKB-KW"/>
</dbReference>
<dbReference type="Proteomes" id="UP001172673">
    <property type="component" value="Unassembled WGS sequence"/>
</dbReference>
<evidence type="ECO:0000256" key="1">
    <source>
        <dbReference type="ARBA" id="ARBA00004395"/>
    </source>
</evidence>
<keyword evidence="5" id="KW-0653">Protein transport</keyword>
<comment type="subcellular location">
    <subcellularLocation>
        <location evidence="1">Golgi apparatus membrane</location>
        <topology evidence="1">Peripheral membrane protein</topology>
    </subcellularLocation>
</comment>